<dbReference type="SUPFAM" id="SSF53335">
    <property type="entry name" value="S-adenosyl-L-methionine-dependent methyltransferases"/>
    <property type="match status" value="1"/>
</dbReference>
<evidence type="ECO:0000256" key="2">
    <source>
        <dbReference type="ARBA" id="ARBA00022490"/>
    </source>
</evidence>
<proteinExistence type="inferred from homology"/>
<keyword evidence="2" id="KW-0963">Cytoplasm</keyword>
<dbReference type="FunFam" id="1.10.150.170:FF:000001">
    <property type="entry name" value="Ribosomal RNA small subunit methyltransferase H"/>
    <property type="match status" value="1"/>
</dbReference>
<gene>
    <name evidence="7" type="ORF">UFOPK3522_00285</name>
</gene>
<dbReference type="EMBL" id="CAESAO010000013">
    <property type="protein sequence ID" value="CAB4337291.1"/>
    <property type="molecule type" value="Genomic_DNA"/>
</dbReference>
<keyword evidence="6" id="KW-0949">S-adenosyl-L-methionine</keyword>
<dbReference type="PANTHER" id="PTHR11265:SF0">
    <property type="entry name" value="12S RRNA N4-METHYLCYTIDINE METHYLTRANSFERASE"/>
    <property type="match status" value="1"/>
</dbReference>
<evidence type="ECO:0000256" key="5">
    <source>
        <dbReference type="ARBA" id="ARBA00022679"/>
    </source>
</evidence>
<dbReference type="InterPro" id="IPR023397">
    <property type="entry name" value="SAM-dep_MeTrfase_MraW_recog"/>
</dbReference>
<sequence>MLLMRTDHVPVLANELVAVLDPRAGEVAVDATFGAGGHSRQIAEKLGPDGLLVAIDRDPEARERYDELAGDMPCQTRFIEASFAEALAELASEGLPVDLIWFDLGVSSMQIDTPERGFSYSADAPLDMRMDPSEGITAAEIVAEWDERRLARTFREYGEERYSDRIARAIVRERERRPIETTTELVEIVTQAIPTPARFGAGHPAKRVFQALRIAVNNELEEIDAALPLAWELLRENGRFAGISFHSLEDRRVKQFLAGLARECVCPPGLPICRCGHVAEATLLTRGGITPTEAETDENPRARSARLRAALKIVGAAQ</sequence>
<dbReference type="GO" id="GO:0070475">
    <property type="term" value="P:rRNA base methylation"/>
    <property type="evidence" value="ECO:0007669"/>
    <property type="project" value="TreeGrafter"/>
</dbReference>
<evidence type="ECO:0000256" key="3">
    <source>
        <dbReference type="ARBA" id="ARBA00022552"/>
    </source>
</evidence>
<keyword evidence="4" id="KW-0489">Methyltransferase</keyword>
<dbReference type="GO" id="GO:0071424">
    <property type="term" value="F:rRNA (cytosine-N4-)-methyltransferase activity"/>
    <property type="evidence" value="ECO:0007669"/>
    <property type="project" value="TreeGrafter"/>
</dbReference>
<accession>A0A6J5Z3P9</accession>
<comment type="similarity">
    <text evidence="1">Belongs to the methyltransferase superfamily. RsmH family.</text>
</comment>
<protein>
    <submittedName>
        <fullName evidence="7">Unannotated protein</fullName>
    </submittedName>
</protein>
<dbReference type="Gene3D" id="3.40.50.150">
    <property type="entry name" value="Vaccinia Virus protein VP39"/>
    <property type="match status" value="1"/>
</dbReference>
<dbReference type="SUPFAM" id="SSF81799">
    <property type="entry name" value="Putative methyltransferase TM0872, insert domain"/>
    <property type="match status" value="1"/>
</dbReference>
<dbReference type="InterPro" id="IPR002903">
    <property type="entry name" value="RsmH"/>
</dbReference>
<dbReference type="InterPro" id="IPR029063">
    <property type="entry name" value="SAM-dependent_MTases_sf"/>
</dbReference>
<dbReference type="AlphaFoldDB" id="A0A6J5Z3P9"/>
<dbReference type="Gene3D" id="1.10.150.170">
    <property type="entry name" value="Putative methyltransferase TM0872, insert domain"/>
    <property type="match status" value="1"/>
</dbReference>
<dbReference type="Pfam" id="PF01795">
    <property type="entry name" value="Methyltransf_5"/>
    <property type="match status" value="1"/>
</dbReference>
<evidence type="ECO:0000256" key="4">
    <source>
        <dbReference type="ARBA" id="ARBA00022603"/>
    </source>
</evidence>
<dbReference type="PIRSF" id="PIRSF004486">
    <property type="entry name" value="MraW"/>
    <property type="match status" value="1"/>
</dbReference>
<dbReference type="GO" id="GO:0005737">
    <property type="term" value="C:cytoplasm"/>
    <property type="evidence" value="ECO:0007669"/>
    <property type="project" value="TreeGrafter"/>
</dbReference>
<dbReference type="PANTHER" id="PTHR11265">
    <property type="entry name" value="S-ADENOSYL-METHYLTRANSFERASE MRAW"/>
    <property type="match status" value="1"/>
</dbReference>
<name>A0A6J5Z3P9_9ZZZZ</name>
<organism evidence="7">
    <name type="scientific">freshwater metagenome</name>
    <dbReference type="NCBI Taxonomy" id="449393"/>
    <lineage>
        <taxon>unclassified sequences</taxon>
        <taxon>metagenomes</taxon>
        <taxon>ecological metagenomes</taxon>
    </lineage>
</organism>
<dbReference type="HAMAP" id="MF_01007">
    <property type="entry name" value="16SrRNA_methyltr_H"/>
    <property type="match status" value="1"/>
</dbReference>
<dbReference type="NCBIfam" id="TIGR00006">
    <property type="entry name" value="16S rRNA (cytosine(1402)-N(4))-methyltransferase RsmH"/>
    <property type="match status" value="1"/>
</dbReference>
<reference evidence="7" key="1">
    <citation type="submission" date="2020-05" db="EMBL/GenBank/DDBJ databases">
        <authorList>
            <person name="Chiriac C."/>
            <person name="Salcher M."/>
            <person name="Ghai R."/>
            <person name="Kavagutti S V."/>
        </authorList>
    </citation>
    <scope>NUCLEOTIDE SEQUENCE</scope>
</reference>
<evidence type="ECO:0000313" key="7">
    <source>
        <dbReference type="EMBL" id="CAB4337291.1"/>
    </source>
</evidence>
<keyword evidence="5" id="KW-0808">Transferase</keyword>
<evidence type="ECO:0000256" key="6">
    <source>
        <dbReference type="ARBA" id="ARBA00022691"/>
    </source>
</evidence>
<keyword evidence="3" id="KW-0698">rRNA processing</keyword>
<evidence type="ECO:0000256" key="1">
    <source>
        <dbReference type="ARBA" id="ARBA00010396"/>
    </source>
</evidence>